<sequence length="166" mass="17088">MKSVIALTVLLRFALAAPLDSIDNAVVEKRQFFDSADIDDFLSSLSSLLGQTEPTSAAFETISTTVSGTPTEISTVTTTTASFDGLFDSPMERRQAPSKDQLLAIISSLESLLAPTTTTAAALGCPTDVVSVPTTVSGTPTQVLSVSGPATVLPAPTAPVDVPFGI</sequence>
<feature type="chain" id="PRO_5040891218" evidence="1">
    <location>
        <begin position="17"/>
        <end position="166"/>
    </location>
</feature>
<comment type="caution">
    <text evidence="2">The sequence shown here is derived from an EMBL/GenBank/DDBJ whole genome shotgun (WGS) entry which is preliminary data.</text>
</comment>
<evidence type="ECO:0000256" key="1">
    <source>
        <dbReference type="SAM" id="SignalP"/>
    </source>
</evidence>
<gene>
    <name evidence="2" type="ORF">NW762_014567</name>
</gene>
<evidence type="ECO:0000313" key="2">
    <source>
        <dbReference type="EMBL" id="KAJ4244186.1"/>
    </source>
</evidence>
<evidence type="ECO:0000313" key="3">
    <source>
        <dbReference type="Proteomes" id="UP001152049"/>
    </source>
</evidence>
<keyword evidence="3" id="KW-1185">Reference proteome</keyword>
<dbReference type="EMBL" id="JAOQAZ010000052">
    <property type="protein sequence ID" value="KAJ4244186.1"/>
    <property type="molecule type" value="Genomic_DNA"/>
</dbReference>
<keyword evidence="1" id="KW-0732">Signal</keyword>
<reference evidence="2" key="1">
    <citation type="submission" date="2022-09" db="EMBL/GenBank/DDBJ databases">
        <title>Fusarium specimens isolated from Avocado Roots.</title>
        <authorList>
            <person name="Stajich J."/>
            <person name="Roper C."/>
            <person name="Heimlech-Rivalta G."/>
        </authorList>
    </citation>
    <scope>NUCLEOTIDE SEQUENCE</scope>
    <source>
        <strain evidence="2">CF00136</strain>
    </source>
</reference>
<name>A0A9W8RL83_9HYPO</name>
<dbReference type="Proteomes" id="UP001152049">
    <property type="component" value="Unassembled WGS sequence"/>
</dbReference>
<proteinExistence type="predicted"/>
<protein>
    <submittedName>
        <fullName evidence="2">Uncharacterized protein</fullName>
    </submittedName>
</protein>
<dbReference type="OrthoDB" id="5104922at2759"/>
<dbReference type="AlphaFoldDB" id="A0A9W8RL83"/>
<feature type="signal peptide" evidence="1">
    <location>
        <begin position="1"/>
        <end position="16"/>
    </location>
</feature>
<accession>A0A9W8RL83</accession>
<organism evidence="2 3">
    <name type="scientific">Fusarium torreyae</name>
    <dbReference type="NCBI Taxonomy" id="1237075"/>
    <lineage>
        <taxon>Eukaryota</taxon>
        <taxon>Fungi</taxon>
        <taxon>Dikarya</taxon>
        <taxon>Ascomycota</taxon>
        <taxon>Pezizomycotina</taxon>
        <taxon>Sordariomycetes</taxon>
        <taxon>Hypocreomycetidae</taxon>
        <taxon>Hypocreales</taxon>
        <taxon>Nectriaceae</taxon>
        <taxon>Fusarium</taxon>
    </lineage>
</organism>